<dbReference type="GeneID" id="93486618"/>
<evidence type="ECO:0000256" key="4">
    <source>
        <dbReference type="ARBA" id="ARBA00011245"/>
    </source>
</evidence>
<dbReference type="AlphaFoldDB" id="A0A841R038"/>
<evidence type="ECO:0000256" key="15">
    <source>
        <dbReference type="PIRSR" id="PIRSR000724-2"/>
    </source>
</evidence>
<comment type="subunit">
    <text evidence="4 13">Monomer.</text>
</comment>
<dbReference type="InterPro" id="IPR015824">
    <property type="entry name" value="Phosphoglycerate_kinase_N"/>
</dbReference>
<dbReference type="RefSeq" id="WP_159823321.1">
    <property type="nucleotide sequence ID" value="NZ_CABWNB010000005.1"/>
</dbReference>
<feature type="binding site" evidence="13 14">
    <location>
        <begin position="21"/>
        <end position="23"/>
    </location>
    <ligand>
        <name>substrate</name>
    </ligand>
</feature>
<organism evidence="17 18">
    <name type="scientific">Negativicoccus succinicivorans</name>
    <dbReference type="NCBI Taxonomy" id="620903"/>
    <lineage>
        <taxon>Bacteria</taxon>
        <taxon>Bacillati</taxon>
        <taxon>Bacillota</taxon>
        <taxon>Negativicutes</taxon>
        <taxon>Veillonellales</taxon>
        <taxon>Veillonellaceae</taxon>
        <taxon>Negativicoccus</taxon>
    </lineage>
</organism>
<dbReference type="Gene3D" id="3.40.50.1260">
    <property type="entry name" value="Phosphoglycerate kinase, N-terminal domain"/>
    <property type="match status" value="2"/>
</dbReference>
<dbReference type="PANTHER" id="PTHR11406:SF23">
    <property type="entry name" value="PHOSPHOGLYCERATE KINASE 1, CHLOROPLASTIC-RELATED"/>
    <property type="match status" value="1"/>
</dbReference>
<proteinExistence type="inferred from homology"/>
<keyword evidence="12 13" id="KW-0324">Glycolysis</keyword>
<reference evidence="17 18" key="1">
    <citation type="submission" date="2020-08" db="EMBL/GenBank/DDBJ databases">
        <title>Genomic Encyclopedia of Type Strains, Phase IV (KMG-IV): sequencing the most valuable type-strain genomes for metagenomic binning, comparative biology and taxonomic classification.</title>
        <authorList>
            <person name="Goeker M."/>
        </authorList>
    </citation>
    <scope>NUCLEOTIDE SEQUENCE [LARGE SCALE GENOMIC DNA]</scope>
    <source>
        <strain evidence="17 18">DSM 21255</strain>
    </source>
</reference>
<evidence type="ECO:0000256" key="1">
    <source>
        <dbReference type="ARBA" id="ARBA00000642"/>
    </source>
</evidence>
<evidence type="ECO:0000256" key="12">
    <source>
        <dbReference type="ARBA" id="ARBA00023152"/>
    </source>
</evidence>
<evidence type="ECO:0000256" key="7">
    <source>
        <dbReference type="ARBA" id="ARBA00022490"/>
    </source>
</evidence>
<keyword evidence="10 13" id="KW-0418">Kinase</keyword>
<evidence type="ECO:0000256" key="16">
    <source>
        <dbReference type="RuleBase" id="RU000532"/>
    </source>
</evidence>
<feature type="binding site" evidence="13">
    <location>
        <position position="37"/>
    </location>
    <ligand>
        <name>substrate</name>
    </ligand>
</feature>
<evidence type="ECO:0000256" key="5">
    <source>
        <dbReference type="ARBA" id="ARBA00013061"/>
    </source>
</evidence>
<gene>
    <name evidence="13" type="primary">pgk</name>
    <name evidence="17" type="ORF">HNR45_001365</name>
</gene>
<dbReference type="PIRSF" id="PIRSF000724">
    <property type="entry name" value="Pgk"/>
    <property type="match status" value="1"/>
</dbReference>
<evidence type="ECO:0000256" key="11">
    <source>
        <dbReference type="ARBA" id="ARBA00022840"/>
    </source>
</evidence>
<comment type="caution">
    <text evidence="13">Lacks conserved residue(s) required for the propagation of feature annotation.</text>
</comment>
<dbReference type="CDD" id="cd00318">
    <property type="entry name" value="Phosphoglycerate_kinase"/>
    <property type="match status" value="1"/>
</dbReference>
<keyword evidence="18" id="KW-1185">Reference proteome</keyword>
<dbReference type="UniPathway" id="UPA00109">
    <property type="reaction ID" value="UER00185"/>
</dbReference>
<comment type="pathway">
    <text evidence="2 13">Carbohydrate degradation; glycolysis; pyruvate from D-glyceraldehyde 3-phosphate: step 2/5.</text>
</comment>
<evidence type="ECO:0000256" key="2">
    <source>
        <dbReference type="ARBA" id="ARBA00004838"/>
    </source>
</evidence>
<dbReference type="Pfam" id="PF00162">
    <property type="entry name" value="PGK"/>
    <property type="match status" value="1"/>
</dbReference>
<feature type="binding site" evidence="14">
    <location>
        <position position="119"/>
    </location>
    <ligand>
        <name>(2R)-3-phosphoglycerate</name>
        <dbReference type="ChEBI" id="CHEBI:58272"/>
    </ligand>
</feature>
<dbReference type="GO" id="GO:0006094">
    <property type="term" value="P:gluconeogenesis"/>
    <property type="evidence" value="ECO:0007669"/>
    <property type="project" value="TreeGrafter"/>
</dbReference>
<evidence type="ECO:0000256" key="10">
    <source>
        <dbReference type="ARBA" id="ARBA00022777"/>
    </source>
</evidence>
<dbReference type="PRINTS" id="PR00477">
    <property type="entry name" value="PHGLYCKINASE"/>
</dbReference>
<dbReference type="GO" id="GO:0004618">
    <property type="term" value="F:phosphoglycerate kinase activity"/>
    <property type="evidence" value="ECO:0007669"/>
    <property type="project" value="UniProtKB-UniRule"/>
</dbReference>
<protein>
    <recommendedName>
        <fullName evidence="6 13">Phosphoglycerate kinase</fullName>
        <ecNumber evidence="5 13">2.7.2.3</ecNumber>
    </recommendedName>
</protein>
<feature type="binding site" evidence="13">
    <location>
        <position position="119"/>
    </location>
    <ligand>
        <name>substrate</name>
    </ligand>
</feature>
<accession>A0A841R038</accession>
<evidence type="ECO:0000256" key="14">
    <source>
        <dbReference type="PIRSR" id="PIRSR000724-1"/>
    </source>
</evidence>
<dbReference type="GO" id="GO:0005524">
    <property type="term" value="F:ATP binding"/>
    <property type="evidence" value="ECO:0007669"/>
    <property type="project" value="UniProtKB-KW"/>
</dbReference>
<keyword evidence="8 13" id="KW-0808">Transferase</keyword>
<evidence type="ECO:0000256" key="8">
    <source>
        <dbReference type="ARBA" id="ARBA00022679"/>
    </source>
</evidence>
<comment type="catalytic activity">
    <reaction evidence="1 13 16">
        <text>(2R)-3-phosphoglycerate + ATP = (2R)-3-phospho-glyceroyl phosphate + ADP</text>
        <dbReference type="Rhea" id="RHEA:14801"/>
        <dbReference type="ChEBI" id="CHEBI:30616"/>
        <dbReference type="ChEBI" id="CHEBI:57604"/>
        <dbReference type="ChEBI" id="CHEBI:58272"/>
        <dbReference type="ChEBI" id="CHEBI:456216"/>
        <dbReference type="EC" id="2.7.2.3"/>
    </reaction>
</comment>
<dbReference type="EMBL" id="JACHHI010000007">
    <property type="protein sequence ID" value="MBB6478294.1"/>
    <property type="molecule type" value="Genomic_DNA"/>
</dbReference>
<evidence type="ECO:0000256" key="9">
    <source>
        <dbReference type="ARBA" id="ARBA00022741"/>
    </source>
</evidence>
<comment type="caution">
    <text evidence="17">The sequence shown here is derived from an EMBL/GenBank/DDBJ whole genome shotgun (WGS) entry which is preliminary data.</text>
</comment>
<dbReference type="Proteomes" id="UP000591941">
    <property type="component" value="Unassembled WGS sequence"/>
</dbReference>
<dbReference type="FunFam" id="3.40.50.1260:FF:000031">
    <property type="entry name" value="Phosphoglycerate kinase 1"/>
    <property type="match status" value="1"/>
</dbReference>
<evidence type="ECO:0000256" key="3">
    <source>
        <dbReference type="ARBA" id="ARBA00008982"/>
    </source>
</evidence>
<dbReference type="GO" id="GO:0006096">
    <property type="term" value="P:glycolytic process"/>
    <property type="evidence" value="ECO:0007669"/>
    <property type="project" value="UniProtKB-UniRule"/>
</dbReference>
<evidence type="ECO:0000256" key="6">
    <source>
        <dbReference type="ARBA" id="ARBA00016471"/>
    </source>
</evidence>
<feature type="binding site" evidence="13 15">
    <location>
        <position position="202"/>
    </location>
    <ligand>
        <name>ATP</name>
        <dbReference type="ChEBI" id="CHEBI:30616"/>
    </ligand>
</feature>
<name>A0A841R038_9FIRM</name>
<feature type="binding site" evidence="13 14">
    <location>
        <begin position="60"/>
        <end position="63"/>
    </location>
    <ligand>
        <name>substrate</name>
    </ligand>
</feature>
<dbReference type="GO" id="GO:0005829">
    <property type="term" value="C:cytosol"/>
    <property type="evidence" value="ECO:0007669"/>
    <property type="project" value="TreeGrafter"/>
</dbReference>
<evidence type="ECO:0000313" key="17">
    <source>
        <dbReference type="EMBL" id="MBB6478294.1"/>
    </source>
</evidence>
<dbReference type="InterPro" id="IPR036043">
    <property type="entry name" value="Phosphoglycerate_kinase_sf"/>
</dbReference>
<dbReference type="GO" id="GO:0043531">
    <property type="term" value="F:ADP binding"/>
    <property type="evidence" value="ECO:0007669"/>
    <property type="project" value="TreeGrafter"/>
</dbReference>
<sequence length="400" mass="41685">MPVLQVTDLDVAGKKVYVRVDFNVPLADDGTITDDTRLRAAVPTVQWLREHGAAVILAAHLGRPKGKAVAALSLQAVVAHLSELLGTPVQFATDCVGEEAKQKAAKLAAGEVLLLENVRFHAEETKNDPEFAKQLADLADLAVNDAFGVSHRAHASVVGVSEYLPMAAGLLLHEEIEHLDKAANDPKRPFVAIIGGAKVSDKIGVIQRFVELADTVIIGGGMANTFLLAQGYEIGTSLVEKDKLDVAQAVIKAAAQHQTKLLLPTDVVVAPEFSADATPTIVPVADVPVDQMILDSGPDTVAAYEAAIRDAATIVWNGPLGVFEFPAFAKGTQALAHAVAQSDAYSIVGGGDSVAAVTQSGVADQISHISTGGGASLEYLEGKPLPGIACLAQKKEGIDA</sequence>
<evidence type="ECO:0000256" key="13">
    <source>
        <dbReference type="HAMAP-Rule" id="MF_00145"/>
    </source>
</evidence>
<dbReference type="PANTHER" id="PTHR11406">
    <property type="entry name" value="PHOSPHOGLYCERATE KINASE"/>
    <property type="match status" value="1"/>
</dbReference>
<dbReference type="FunFam" id="3.40.50.1260:FF:000006">
    <property type="entry name" value="Phosphoglycerate kinase"/>
    <property type="match status" value="1"/>
</dbReference>
<dbReference type="EC" id="2.7.2.3" evidence="5 13"/>
<keyword evidence="9 13" id="KW-0547">Nucleotide-binding</keyword>
<evidence type="ECO:0000313" key="18">
    <source>
        <dbReference type="Proteomes" id="UP000591941"/>
    </source>
</evidence>
<feature type="binding site" evidence="13 15">
    <location>
        <begin position="350"/>
        <end position="353"/>
    </location>
    <ligand>
        <name>ATP</name>
        <dbReference type="ChEBI" id="CHEBI:30616"/>
    </ligand>
</feature>
<keyword evidence="11 13" id="KW-0067">ATP-binding</keyword>
<dbReference type="OrthoDB" id="9808460at2"/>
<feature type="binding site" evidence="14">
    <location>
        <position position="152"/>
    </location>
    <ligand>
        <name>(2R)-3-phosphoglycerate</name>
        <dbReference type="ChEBI" id="CHEBI:58272"/>
    </ligand>
</feature>
<comment type="similarity">
    <text evidence="3 13 16">Belongs to the phosphoglycerate kinase family.</text>
</comment>
<feature type="binding site" evidence="14">
    <location>
        <position position="37"/>
    </location>
    <ligand>
        <name>(2R)-3-phosphoglycerate</name>
        <dbReference type="ChEBI" id="CHEBI:58272"/>
    </ligand>
</feature>
<feature type="binding site" evidence="13 15">
    <location>
        <position position="324"/>
    </location>
    <ligand>
        <name>ATP</name>
        <dbReference type="ChEBI" id="CHEBI:30616"/>
    </ligand>
</feature>
<keyword evidence="7 13" id="KW-0963">Cytoplasm</keyword>
<dbReference type="SUPFAM" id="SSF53748">
    <property type="entry name" value="Phosphoglycerate kinase"/>
    <property type="match status" value="1"/>
</dbReference>
<dbReference type="InterPro" id="IPR001576">
    <property type="entry name" value="Phosphoglycerate_kinase"/>
</dbReference>
<comment type="subcellular location">
    <subcellularLocation>
        <location evidence="13">Cytoplasm</location>
    </subcellularLocation>
</comment>
<dbReference type="HAMAP" id="MF_00145">
    <property type="entry name" value="Phosphoglyc_kinase"/>
    <property type="match status" value="1"/>
</dbReference>
<feature type="binding site" evidence="13">
    <location>
        <position position="152"/>
    </location>
    <ligand>
        <name>substrate</name>
    </ligand>
</feature>